<dbReference type="EMBL" id="VSSQ01099532">
    <property type="protein sequence ID" value="MPN42068.1"/>
    <property type="molecule type" value="Genomic_DNA"/>
</dbReference>
<proteinExistence type="predicted"/>
<organism evidence="1">
    <name type="scientific">bioreactor metagenome</name>
    <dbReference type="NCBI Taxonomy" id="1076179"/>
    <lineage>
        <taxon>unclassified sequences</taxon>
        <taxon>metagenomes</taxon>
        <taxon>ecological metagenomes</taxon>
    </lineage>
</organism>
<reference evidence="1" key="1">
    <citation type="submission" date="2019-08" db="EMBL/GenBank/DDBJ databases">
        <authorList>
            <person name="Kucharzyk K."/>
            <person name="Murdoch R.W."/>
            <person name="Higgins S."/>
            <person name="Loffler F."/>
        </authorList>
    </citation>
    <scope>NUCLEOTIDE SEQUENCE</scope>
</reference>
<comment type="caution">
    <text evidence="1">The sequence shown here is derived from an EMBL/GenBank/DDBJ whole genome shotgun (WGS) entry which is preliminary data.</text>
</comment>
<accession>A0A645HSP3</accession>
<dbReference type="AlphaFoldDB" id="A0A645HSP3"/>
<evidence type="ECO:0000313" key="1">
    <source>
        <dbReference type="EMBL" id="MPN42068.1"/>
    </source>
</evidence>
<gene>
    <name evidence="1" type="ORF">SDC9_189624</name>
</gene>
<sequence>MRYGNGANAQVIDIEIILRLKHPPESNWDFPHDSRHVFPGAFIGVDRYAKLTAKHTYALDMVNVLMRH</sequence>
<name>A0A645HSP3_9ZZZZ</name>
<protein>
    <submittedName>
        <fullName evidence="1">Uncharacterized protein</fullName>
    </submittedName>
</protein>